<dbReference type="InterPro" id="IPR010432">
    <property type="entry name" value="RDD"/>
</dbReference>
<feature type="region of interest" description="Disordered" evidence="6">
    <location>
        <begin position="164"/>
        <end position="200"/>
    </location>
</feature>
<dbReference type="InterPro" id="IPR051791">
    <property type="entry name" value="Pra-immunoreactive"/>
</dbReference>
<feature type="compositionally biased region" description="Polar residues" evidence="6">
    <location>
        <begin position="185"/>
        <end position="200"/>
    </location>
</feature>
<dbReference type="Proteomes" id="UP001056535">
    <property type="component" value="Chromosome"/>
</dbReference>
<evidence type="ECO:0000256" key="5">
    <source>
        <dbReference type="ARBA" id="ARBA00023136"/>
    </source>
</evidence>
<protein>
    <submittedName>
        <fullName evidence="9">RDD family protein</fullName>
    </submittedName>
</protein>
<evidence type="ECO:0000256" key="2">
    <source>
        <dbReference type="ARBA" id="ARBA00022475"/>
    </source>
</evidence>
<dbReference type="PROSITE" id="PS50965">
    <property type="entry name" value="NERD"/>
    <property type="match status" value="1"/>
</dbReference>
<organism evidence="9 10">
    <name type="scientific">Ornithinimicrobium cryptoxanthini</name>
    <dbReference type="NCBI Taxonomy" id="2934161"/>
    <lineage>
        <taxon>Bacteria</taxon>
        <taxon>Bacillati</taxon>
        <taxon>Actinomycetota</taxon>
        <taxon>Actinomycetes</taxon>
        <taxon>Micrococcales</taxon>
        <taxon>Ornithinimicrobiaceae</taxon>
        <taxon>Ornithinimicrobium</taxon>
    </lineage>
</organism>
<dbReference type="Pfam" id="PF06271">
    <property type="entry name" value="RDD"/>
    <property type="match status" value="1"/>
</dbReference>
<keyword evidence="2" id="KW-1003">Cell membrane</keyword>
<dbReference type="RefSeq" id="WP_252620065.1">
    <property type="nucleotide sequence ID" value="NZ_CP099490.1"/>
</dbReference>
<keyword evidence="10" id="KW-1185">Reference proteome</keyword>
<feature type="transmembrane region" description="Helical" evidence="7">
    <location>
        <begin position="291"/>
        <end position="315"/>
    </location>
</feature>
<evidence type="ECO:0000259" key="8">
    <source>
        <dbReference type="PROSITE" id="PS50965"/>
    </source>
</evidence>
<evidence type="ECO:0000256" key="1">
    <source>
        <dbReference type="ARBA" id="ARBA00004651"/>
    </source>
</evidence>
<evidence type="ECO:0000256" key="7">
    <source>
        <dbReference type="SAM" id="Phobius"/>
    </source>
</evidence>
<accession>A0ABY4YFU7</accession>
<evidence type="ECO:0000313" key="10">
    <source>
        <dbReference type="Proteomes" id="UP001056535"/>
    </source>
</evidence>
<dbReference type="EMBL" id="CP099490">
    <property type="protein sequence ID" value="USQ75639.1"/>
    <property type="molecule type" value="Genomic_DNA"/>
</dbReference>
<keyword evidence="3 7" id="KW-0812">Transmembrane</keyword>
<gene>
    <name evidence="9" type="ORF">NF557_13610</name>
</gene>
<feature type="domain" description="NERD" evidence="8">
    <location>
        <begin position="13"/>
        <end position="119"/>
    </location>
</feature>
<evidence type="ECO:0000256" key="6">
    <source>
        <dbReference type="SAM" id="MobiDB-lite"/>
    </source>
</evidence>
<dbReference type="PANTHER" id="PTHR36115">
    <property type="entry name" value="PROLINE-RICH ANTIGEN HOMOLOG-RELATED"/>
    <property type="match status" value="1"/>
</dbReference>
<keyword evidence="4 7" id="KW-1133">Transmembrane helix</keyword>
<evidence type="ECO:0000256" key="3">
    <source>
        <dbReference type="ARBA" id="ARBA00022692"/>
    </source>
</evidence>
<evidence type="ECO:0000313" key="9">
    <source>
        <dbReference type="EMBL" id="USQ75639.1"/>
    </source>
</evidence>
<dbReference type="InterPro" id="IPR011528">
    <property type="entry name" value="NERD"/>
</dbReference>
<dbReference type="Pfam" id="PF08378">
    <property type="entry name" value="NERD"/>
    <property type="match status" value="1"/>
</dbReference>
<comment type="subcellular location">
    <subcellularLocation>
        <location evidence="1">Cell membrane</location>
        <topology evidence="1">Multi-pass membrane protein</topology>
    </subcellularLocation>
</comment>
<dbReference type="PANTHER" id="PTHR36115:SF6">
    <property type="entry name" value="PROLINE-RICH ANTIGEN HOMOLOG"/>
    <property type="match status" value="1"/>
</dbReference>
<evidence type="ECO:0000256" key="4">
    <source>
        <dbReference type="ARBA" id="ARBA00022989"/>
    </source>
</evidence>
<name>A0ABY4YFU7_9MICO</name>
<sequence>MASAERQQQAWEAGGEGERLVARALREACWPALHDQAWPGRPRANIDHVALSLSRIWMIDAKHWSGDVTIRQGVLRQNGYRRTDYLEKARDAAEAMASVLPAASPRVAPMICLTQSGRDLPATLVDGVIVVGVTHLSRALGPAPEEYEELAGLVADVRESLHREAVGPPRHGAVRATGGRPVTPPLTSTATSRRTPSMSLPSQATRLAPWGLRARATVVDWALMALPLIAASTASPSGDLDMIGGWVWLLIFVFAWMNGRHGSPGKRLFGLRVARAKDGTRLGGWRGLLRGFLLFLTLPATAGLLFVISLLWPLVDRRKQTLHDKAVGAVVTVTRPVGM</sequence>
<keyword evidence="5 7" id="KW-0472">Membrane</keyword>
<reference evidence="9" key="1">
    <citation type="submission" date="2022-06" db="EMBL/GenBank/DDBJ databases">
        <title>Ornithinimicrobium JY.X270.</title>
        <authorList>
            <person name="Huang Y."/>
        </authorList>
    </citation>
    <scope>NUCLEOTIDE SEQUENCE</scope>
    <source>
        <strain evidence="9">JY.X270</strain>
    </source>
</reference>
<proteinExistence type="predicted"/>
<feature type="transmembrane region" description="Helical" evidence="7">
    <location>
        <begin position="240"/>
        <end position="257"/>
    </location>
</feature>